<organism evidence="1 2">
    <name type="scientific">Sphingosinicella soli</name>
    <dbReference type="NCBI Taxonomy" id="333708"/>
    <lineage>
        <taxon>Bacteria</taxon>
        <taxon>Pseudomonadati</taxon>
        <taxon>Pseudomonadota</taxon>
        <taxon>Alphaproteobacteria</taxon>
        <taxon>Sphingomonadales</taxon>
        <taxon>Sphingosinicellaceae</taxon>
        <taxon>Sphingosinicella</taxon>
    </lineage>
</organism>
<reference evidence="1 2" key="1">
    <citation type="submission" date="2020-08" db="EMBL/GenBank/DDBJ databases">
        <title>Genomic Encyclopedia of Type Strains, Phase IV (KMG-IV): sequencing the most valuable type-strain genomes for metagenomic binning, comparative biology and taxonomic classification.</title>
        <authorList>
            <person name="Goeker M."/>
        </authorList>
    </citation>
    <scope>NUCLEOTIDE SEQUENCE [LARGE SCALE GENOMIC DNA]</scope>
    <source>
        <strain evidence="1 2">DSM 17328</strain>
    </source>
</reference>
<dbReference type="RefSeq" id="WP_184067463.1">
    <property type="nucleotide sequence ID" value="NZ_JACHNZ010000014.1"/>
</dbReference>
<accession>A0A7W7B0R9</accession>
<name>A0A7W7B0R9_9SPHN</name>
<comment type="caution">
    <text evidence="1">The sequence shown here is derived from an EMBL/GenBank/DDBJ whole genome shotgun (WGS) entry which is preliminary data.</text>
</comment>
<gene>
    <name evidence="1" type="ORF">GGQ98_001533</name>
</gene>
<protein>
    <submittedName>
        <fullName evidence="1">Uncharacterized protein</fullName>
    </submittedName>
</protein>
<proteinExistence type="predicted"/>
<evidence type="ECO:0000313" key="2">
    <source>
        <dbReference type="Proteomes" id="UP000566324"/>
    </source>
</evidence>
<evidence type="ECO:0000313" key="1">
    <source>
        <dbReference type="EMBL" id="MBB4631917.1"/>
    </source>
</evidence>
<dbReference type="Proteomes" id="UP000566324">
    <property type="component" value="Unassembled WGS sequence"/>
</dbReference>
<keyword evidence="2" id="KW-1185">Reference proteome</keyword>
<dbReference type="PROSITE" id="PS51257">
    <property type="entry name" value="PROKAR_LIPOPROTEIN"/>
    <property type="match status" value="1"/>
</dbReference>
<sequence length="154" mass="16133">MTRAAILLCVLAFAACGAPRGPAPRPPATSISAERPLAELPPQDLGQGQCGMALWQRTEPARRIAYILDEPPSARVVDSGDVIALARTSSEGDAIARHAPLQRFAGAGRSLVIEVRIEQREGLLSGAIIPEGTLTWQSASGSVVVPVFGLIGCR</sequence>
<dbReference type="AlphaFoldDB" id="A0A7W7B0R9"/>
<dbReference type="EMBL" id="JACHNZ010000014">
    <property type="protein sequence ID" value="MBB4631917.1"/>
    <property type="molecule type" value="Genomic_DNA"/>
</dbReference>